<evidence type="ECO:0000313" key="2">
    <source>
        <dbReference type="Proteomes" id="UP000035682"/>
    </source>
</evidence>
<sequence>MQKNAMKYFEKNDNELNEKHNKVITSLSIDVCLQLPVEIRKKKGFYTDFINHFLTIYKIQSFCLSEKKLKDGVNARIVRKRKKFGKNTENNEINYYHNSNNRKQFLDQLYNKFEKMYNINSEMVKKQFFQFFNFYQKKAEEKTKNRFIEVNPFEVLLTSMNISARELDLNEKIYELSVFKNEKKFILNFGFSILLESCDIFKVCQLATLISSVTPVLPPKCLKRVISFFCFSFNCPVENVHRNGRVYNKAVCEEWEKIKNDVIGN</sequence>
<evidence type="ECO:0000313" key="1">
    <source>
        <dbReference type="EMBL" id="CEF61421.1"/>
    </source>
</evidence>
<gene>
    <name evidence="1 3 4" type="ORF">SRAE_0000054500</name>
</gene>
<protein>
    <submittedName>
        <fullName evidence="1 3">Uncharacterized protein</fullName>
    </submittedName>
</protein>
<accession>A0A090KVG8</accession>
<dbReference type="WBParaSite" id="SRAE_0000054500.1">
    <property type="protein sequence ID" value="SRAE_0000054500.1"/>
    <property type="gene ID" value="WBGene00256291"/>
</dbReference>
<proteinExistence type="predicted"/>
<keyword evidence="2" id="KW-1185">Reference proteome</keyword>
<reference evidence="3" key="3">
    <citation type="submission" date="2020-12" db="UniProtKB">
        <authorList>
            <consortium name="WormBaseParasite"/>
        </authorList>
    </citation>
    <scope>IDENTIFICATION</scope>
</reference>
<name>A0A090KVG8_STRRB</name>
<dbReference type="GeneID" id="36373789"/>
<reference evidence="1" key="1">
    <citation type="submission" date="2014-09" db="EMBL/GenBank/DDBJ databases">
        <authorList>
            <person name="Aslett A.Martin."/>
        </authorList>
    </citation>
    <scope>NUCLEOTIDE SEQUENCE</scope>
    <source>
        <strain evidence="1">ED321 Heterogonic</strain>
    </source>
</reference>
<reference evidence="2" key="2">
    <citation type="submission" date="2014-09" db="EMBL/GenBank/DDBJ databases">
        <authorList>
            <person name="Martin A.A."/>
        </authorList>
    </citation>
    <scope>NUCLEOTIDE SEQUENCE</scope>
    <source>
        <strain evidence="2">ED321</strain>
    </source>
</reference>
<evidence type="ECO:0000313" key="4">
    <source>
        <dbReference type="WormBase" id="SRAE_0000054500"/>
    </source>
</evidence>
<dbReference type="Proteomes" id="UP000035682">
    <property type="component" value="Unplaced"/>
</dbReference>
<dbReference type="AlphaFoldDB" id="A0A090KVG8"/>
<dbReference type="CTD" id="36373789"/>
<dbReference type="WormBase" id="SRAE_0000054500">
    <property type="protein sequence ID" value="SRP07748"/>
    <property type="gene ID" value="WBGene00256291"/>
</dbReference>
<dbReference type="EMBL" id="LN609407">
    <property type="protein sequence ID" value="CEF61421.1"/>
    <property type="molecule type" value="Genomic_DNA"/>
</dbReference>
<evidence type="ECO:0000313" key="3">
    <source>
        <dbReference type="WBParaSite" id="SRAE_0000054500.1"/>
    </source>
</evidence>
<dbReference type="RefSeq" id="XP_024500630.1">
    <property type="nucleotide sequence ID" value="XM_024646449.1"/>
</dbReference>
<organism evidence="1">
    <name type="scientific">Strongyloides ratti</name>
    <name type="common">Parasitic roundworm</name>
    <dbReference type="NCBI Taxonomy" id="34506"/>
    <lineage>
        <taxon>Eukaryota</taxon>
        <taxon>Metazoa</taxon>
        <taxon>Ecdysozoa</taxon>
        <taxon>Nematoda</taxon>
        <taxon>Chromadorea</taxon>
        <taxon>Rhabditida</taxon>
        <taxon>Tylenchina</taxon>
        <taxon>Panagrolaimomorpha</taxon>
        <taxon>Strongyloidoidea</taxon>
        <taxon>Strongyloididae</taxon>
        <taxon>Strongyloides</taxon>
    </lineage>
</organism>